<evidence type="ECO:0000313" key="2">
    <source>
        <dbReference type="Proteomes" id="UP000183567"/>
    </source>
</evidence>
<dbReference type="AlphaFoldDB" id="A0A1J8QLR0"/>
<comment type="caution">
    <text evidence="1">The sequence shown here is derived from an EMBL/GenBank/DDBJ whole genome shotgun (WGS) entry which is preliminary data.</text>
</comment>
<dbReference type="EMBL" id="LVVM01005520">
    <property type="protein sequence ID" value="OJA10354.1"/>
    <property type="molecule type" value="Genomic_DNA"/>
</dbReference>
<evidence type="ECO:0000313" key="1">
    <source>
        <dbReference type="EMBL" id="OJA10354.1"/>
    </source>
</evidence>
<protein>
    <recommendedName>
        <fullName evidence="3">Protein kinase domain-containing protein</fullName>
    </recommendedName>
</protein>
<sequence length="326" mass="36797">MFHAYGTDFYAYDKMHIEGVEKVEPPVAAMTEKAYRHGLTPVPLHVYPILEIVFPYKLAAGTYPSISFKNASEVVNWPKSPSPLHNPPDISSTRWRQEYYGPTIRTRPKYLASSLPTMCPKVPGPPPFMSKIDLHSISKRLSLREVEIRVLVQLATHCRVCPSLQLPMSHAIAKYRIRIKPLLLDIDAVIVPNSMMGEDAKLAMERKTTLLVLLFLELKENFTLFLPDGMQLDLKVIKELVRNIRWAAAELFAIPEDDEEAGVAVSLSIECDTYSFGGIALQVLTCKVPHYNVKKDMVVLTQVISGKKPEPPRGPQIAPLHWEFIQ</sequence>
<evidence type="ECO:0008006" key="3">
    <source>
        <dbReference type="Google" id="ProtNLM"/>
    </source>
</evidence>
<dbReference type="OrthoDB" id="346907at2759"/>
<organism evidence="1 2">
    <name type="scientific">Rhizopogon vesiculosus</name>
    <dbReference type="NCBI Taxonomy" id="180088"/>
    <lineage>
        <taxon>Eukaryota</taxon>
        <taxon>Fungi</taxon>
        <taxon>Dikarya</taxon>
        <taxon>Basidiomycota</taxon>
        <taxon>Agaricomycotina</taxon>
        <taxon>Agaricomycetes</taxon>
        <taxon>Agaricomycetidae</taxon>
        <taxon>Boletales</taxon>
        <taxon>Suillineae</taxon>
        <taxon>Rhizopogonaceae</taxon>
        <taxon>Rhizopogon</taxon>
    </lineage>
</organism>
<reference evidence="1 2" key="1">
    <citation type="submission" date="2016-03" db="EMBL/GenBank/DDBJ databases">
        <title>Comparative genomics of the ectomycorrhizal sister species Rhizopogon vinicolor and Rhizopogon vesiculosus (Basidiomycota: Boletales) reveals a divergence of the mating type B locus.</title>
        <authorList>
            <person name="Mujic A.B."/>
            <person name="Kuo A."/>
            <person name="Tritt A."/>
            <person name="Lipzen A."/>
            <person name="Chen C."/>
            <person name="Johnson J."/>
            <person name="Sharma A."/>
            <person name="Barry K."/>
            <person name="Grigoriev I.V."/>
            <person name="Spatafora J.W."/>
        </authorList>
    </citation>
    <scope>NUCLEOTIDE SEQUENCE [LARGE SCALE GENOMIC DNA]</scope>
    <source>
        <strain evidence="1 2">AM-OR11-056</strain>
    </source>
</reference>
<name>A0A1J8QLR0_9AGAM</name>
<gene>
    <name evidence="1" type="ORF">AZE42_07042</name>
</gene>
<dbReference type="Proteomes" id="UP000183567">
    <property type="component" value="Unassembled WGS sequence"/>
</dbReference>
<dbReference type="Gene3D" id="1.10.510.10">
    <property type="entry name" value="Transferase(Phosphotransferase) domain 1"/>
    <property type="match status" value="1"/>
</dbReference>
<keyword evidence="2" id="KW-1185">Reference proteome</keyword>
<proteinExistence type="predicted"/>
<accession>A0A1J8QLR0</accession>